<evidence type="ECO:0000256" key="5">
    <source>
        <dbReference type="ARBA" id="ARBA00022989"/>
    </source>
</evidence>
<evidence type="ECO:0000259" key="10">
    <source>
        <dbReference type="Pfam" id="PF10099"/>
    </source>
</evidence>
<protein>
    <recommendedName>
        <fullName evidence="8">Regulator of SigK</fullName>
    </recommendedName>
    <alternativeName>
        <fullName evidence="7">Sigma-K anti-sigma factor RskA</fullName>
    </alternativeName>
</protein>
<organism evidence="11 12">
    <name type="scientific">Ornithinibacillus hominis</name>
    <dbReference type="NCBI Taxonomy" id="2763055"/>
    <lineage>
        <taxon>Bacteria</taxon>
        <taxon>Bacillati</taxon>
        <taxon>Bacillota</taxon>
        <taxon>Bacilli</taxon>
        <taxon>Bacillales</taxon>
        <taxon>Bacillaceae</taxon>
        <taxon>Ornithinibacillus</taxon>
    </lineage>
</organism>
<dbReference type="InterPro" id="IPR041916">
    <property type="entry name" value="Anti_sigma_zinc_sf"/>
</dbReference>
<keyword evidence="6 9" id="KW-0472">Membrane</keyword>
<evidence type="ECO:0000313" key="12">
    <source>
        <dbReference type="Proteomes" id="UP000637359"/>
    </source>
</evidence>
<proteinExistence type="predicted"/>
<dbReference type="GO" id="GO:0005886">
    <property type="term" value="C:plasma membrane"/>
    <property type="evidence" value="ECO:0007669"/>
    <property type="project" value="UniProtKB-SubCell"/>
</dbReference>
<keyword evidence="4 9" id="KW-0812">Transmembrane</keyword>
<dbReference type="EMBL" id="JACOOL010000004">
    <property type="protein sequence ID" value="MBC5636588.1"/>
    <property type="molecule type" value="Genomic_DNA"/>
</dbReference>
<dbReference type="InterPro" id="IPR051474">
    <property type="entry name" value="Anti-sigma-K/W_factor"/>
</dbReference>
<dbReference type="Proteomes" id="UP000637359">
    <property type="component" value="Unassembled WGS sequence"/>
</dbReference>
<name>A0A923L4Z1_9BACI</name>
<dbReference type="RefSeq" id="WP_186869292.1">
    <property type="nucleotide sequence ID" value="NZ_JACOOL010000004.1"/>
</dbReference>
<reference evidence="11" key="1">
    <citation type="submission" date="2020-08" db="EMBL/GenBank/DDBJ databases">
        <title>Genome public.</title>
        <authorList>
            <person name="Liu C."/>
            <person name="Sun Q."/>
        </authorList>
    </citation>
    <scope>NUCLEOTIDE SEQUENCE</scope>
    <source>
        <strain evidence="11">BX22</strain>
    </source>
</reference>
<evidence type="ECO:0000256" key="1">
    <source>
        <dbReference type="ARBA" id="ARBA00004167"/>
    </source>
</evidence>
<evidence type="ECO:0000256" key="7">
    <source>
        <dbReference type="ARBA" id="ARBA00029829"/>
    </source>
</evidence>
<comment type="caution">
    <text evidence="11">The sequence shown here is derived from an EMBL/GenBank/DDBJ whole genome shotgun (WGS) entry which is preliminary data.</text>
</comment>
<sequence length="239" mass="27601">MKHIPEEFMIDYVLGNLSNEKRQSMDEHIYRCSHCQEELTSWKLLLSNNQKVTPSESLNKRIKNTIHIKGHFKPKIGNRKAFYFIAGAAALFIICLGLLQITQQQPIADSSDQEYLTAQYDLIPEQPFMNNPATNQLDIIPVTMDQNITGNIWLNEVTNELYLQVEGLRPLESQDYQVWLVRNDNDWQDELLHLKNGMVHVYYKGPDVQTIRFIKVSVEPLGGSRVPTGPETLYIDLQQ</sequence>
<gene>
    <name evidence="11" type="ORF">H8S33_07095</name>
</gene>
<dbReference type="PANTHER" id="PTHR37461">
    <property type="entry name" value="ANTI-SIGMA-K FACTOR RSKA"/>
    <property type="match status" value="1"/>
</dbReference>
<evidence type="ECO:0000256" key="8">
    <source>
        <dbReference type="ARBA" id="ARBA00030803"/>
    </source>
</evidence>
<keyword evidence="12" id="KW-1185">Reference proteome</keyword>
<feature type="transmembrane region" description="Helical" evidence="9">
    <location>
        <begin position="81"/>
        <end position="101"/>
    </location>
</feature>
<evidence type="ECO:0000256" key="3">
    <source>
        <dbReference type="ARBA" id="ARBA00022475"/>
    </source>
</evidence>
<dbReference type="Pfam" id="PF10099">
    <property type="entry name" value="RskA_C"/>
    <property type="match status" value="1"/>
</dbReference>
<feature type="domain" description="Anti-sigma K factor RskA C-terminal" evidence="10">
    <location>
        <begin position="85"/>
        <end position="230"/>
    </location>
</feature>
<dbReference type="Gene3D" id="1.10.10.1320">
    <property type="entry name" value="Anti-sigma factor, zinc-finger domain"/>
    <property type="match status" value="1"/>
</dbReference>
<dbReference type="GO" id="GO:0016989">
    <property type="term" value="F:sigma factor antagonist activity"/>
    <property type="evidence" value="ECO:0007669"/>
    <property type="project" value="TreeGrafter"/>
</dbReference>
<evidence type="ECO:0000313" key="11">
    <source>
        <dbReference type="EMBL" id="MBC5636588.1"/>
    </source>
</evidence>
<dbReference type="AlphaFoldDB" id="A0A923L4Z1"/>
<evidence type="ECO:0000256" key="6">
    <source>
        <dbReference type="ARBA" id="ARBA00023136"/>
    </source>
</evidence>
<comment type="subcellular location">
    <subcellularLocation>
        <location evidence="2">Cell membrane</location>
    </subcellularLocation>
    <subcellularLocation>
        <location evidence="1">Membrane</location>
        <topology evidence="1">Single-pass membrane protein</topology>
    </subcellularLocation>
</comment>
<evidence type="ECO:0000256" key="2">
    <source>
        <dbReference type="ARBA" id="ARBA00004236"/>
    </source>
</evidence>
<evidence type="ECO:0000256" key="9">
    <source>
        <dbReference type="SAM" id="Phobius"/>
    </source>
</evidence>
<keyword evidence="5 9" id="KW-1133">Transmembrane helix</keyword>
<dbReference type="InterPro" id="IPR018764">
    <property type="entry name" value="RskA_C"/>
</dbReference>
<evidence type="ECO:0000256" key="4">
    <source>
        <dbReference type="ARBA" id="ARBA00022692"/>
    </source>
</evidence>
<keyword evidence="3" id="KW-1003">Cell membrane</keyword>
<dbReference type="PANTHER" id="PTHR37461:SF1">
    <property type="entry name" value="ANTI-SIGMA-K FACTOR RSKA"/>
    <property type="match status" value="1"/>
</dbReference>
<dbReference type="GO" id="GO:0006417">
    <property type="term" value="P:regulation of translation"/>
    <property type="evidence" value="ECO:0007669"/>
    <property type="project" value="TreeGrafter"/>
</dbReference>
<accession>A0A923L4Z1</accession>